<dbReference type="Gene3D" id="3.40.250.10">
    <property type="entry name" value="Rhodanese-like domain"/>
    <property type="match status" value="3"/>
</dbReference>
<evidence type="ECO:0000313" key="2">
    <source>
        <dbReference type="EMBL" id="SFL31682.1"/>
    </source>
</evidence>
<dbReference type="PANTHER" id="PTHR44086">
    <property type="entry name" value="THIOSULFATE SULFURTRANSFERASE RDL2, MITOCHONDRIAL-RELATED"/>
    <property type="match status" value="1"/>
</dbReference>
<dbReference type="PANTHER" id="PTHR44086:SF10">
    <property type="entry name" value="THIOSULFATE SULFURTRANSFERASE_RHODANESE-LIKE DOMAIN-CONTAINING PROTEIN 3"/>
    <property type="match status" value="1"/>
</dbReference>
<dbReference type="PROSITE" id="PS51257">
    <property type="entry name" value="PROKAR_LIPOPROTEIN"/>
    <property type="match status" value="1"/>
</dbReference>
<feature type="domain" description="Rhodanese" evidence="1">
    <location>
        <begin position="67"/>
        <end position="161"/>
    </location>
</feature>
<dbReference type="CDD" id="cd00158">
    <property type="entry name" value="RHOD"/>
    <property type="match status" value="3"/>
</dbReference>
<dbReference type="Pfam" id="PF00581">
    <property type="entry name" value="Rhodanese"/>
    <property type="match status" value="3"/>
</dbReference>
<proteinExistence type="predicted"/>
<keyword evidence="3" id="KW-1185">Reference proteome</keyword>
<protein>
    <submittedName>
        <fullName evidence="2">3-mercaptopyruvate sulfurtransferase SseA, contains two rhodanese domains</fullName>
    </submittedName>
</protein>
<feature type="domain" description="Rhodanese" evidence="1">
    <location>
        <begin position="203"/>
        <end position="297"/>
    </location>
</feature>
<dbReference type="InterPro" id="IPR001763">
    <property type="entry name" value="Rhodanese-like_dom"/>
</dbReference>
<dbReference type="SMART" id="SM00450">
    <property type="entry name" value="RHOD"/>
    <property type="match status" value="3"/>
</dbReference>
<dbReference type="AlphaFoldDB" id="A0A8G2FCX0"/>
<sequence>MRRQSSLLHVLVVALLLGLLAGCSGARGHKGAALQLDPAKVPTPYHTLVDIEFVKPLVFEAMLNQNPSTGAMIIDARPKQPRYDKGHIPTAVSLPGSQFDKMAAEVLPADKDTLLVFYCGGLACPLSHQSAWKAEALGYTNVKVYAAGDPEWESLGYTVWTARDVRTPLPVLDPAKVTKPFHRLLTLDQVKPYVANAMLSATPIEDVMIIDARPKQPRYDKGHIPTAVSLPDSQFDKMAAEVLPADKSAKLIFYCGGVECPLSHQSAWKAEALGYTNVAVYAGGDPEWVAKGLKVWTAEGASQEAAPAPAPAKAAAPAGALKAGAAEGTIDNDVFTELARNNVDSIRLIDVRAPAEFAIAHIPGSVNMTVDMLEKKIDEFSAEKPLVFICSTGARSGEAFYMFQAMRPDLKDVYYVDANVSFAPDGSFEIKK</sequence>
<dbReference type="EMBL" id="FOTO01000001">
    <property type="protein sequence ID" value="SFL31682.1"/>
    <property type="molecule type" value="Genomic_DNA"/>
</dbReference>
<feature type="domain" description="Rhodanese" evidence="1">
    <location>
        <begin position="342"/>
        <end position="419"/>
    </location>
</feature>
<organism evidence="2 3">
    <name type="scientific">Desulfomicrobium norvegicum (strain DSM 1741 / NCIMB 8310)</name>
    <name type="common">Desulfovibrio baculatus (strain Norway 4)</name>
    <name type="synonym">Desulfovibrio desulfuricans (strain Norway 4)</name>
    <dbReference type="NCBI Taxonomy" id="52561"/>
    <lineage>
        <taxon>Bacteria</taxon>
        <taxon>Pseudomonadati</taxon>
        <taxon>Thermodesulfobacteriota</taxon>
        <taxon>Desulfovibrionia</taxon>
        <taxon>Desulfovibrionales</taxon>
        <taxon>Desulfomicrobiaceae</taxon>
        <taxon>Desulfomicrobium</taxon>
    </lineage>
</organism>
<reference evidence="2 3" key="1">
    <citation type="submission" date="2016-10" db="EMBL/GenBank/DDBJ databases">
        <authorList>
            <person name="Varghese N."/>
            <person name="Submissions S."/>
        </authorList>
    </citation>
    <scope>NUCLEOTIDE SEQUENCE [LARGE SCALE GENOMIC DNA]</scope>
    <source>
        <strain evidence="2 3">DSM 1741</strain>
    </source>
</reference>
<gene>
    <name evidence="2" type="ORF">SAMN05421830_101551</name>
</gene>
<evidence type="ECO:0000259" key="1">
    <source>
        <dbReference type="PROSITE" id="PS50206"/>
    </source>
</evidence>
<keyword evidence="2" id="KW-0670">Pyruvate</keyword>
<dbReference type="RefSeq" id="WP_092189022.1">
    <property type="nucleotide sequence ID" value="NZ_FOTO01000001.1"/>
</dbReference>
<dbReference type="OrthoDB" id="9789585at2"/>
<dbReference type="InterPro" id="IPR036873">
    <property type="entry name" value="Rhodanese-like_dom_sf"/>
</dbReference>
<dbReference type="GO" id="GO:0004792">
    <property type="term" value="F:thiosulfate-cyanide sulfurtransferase activity"/>
    <property type="evidence" value="ECO:0007669"/>
    <property type="project" value="TreeGrafter"/>
</dbReference>
<dbReference type="Proteomes" id="UP000199581">
    <property type="component" value="Unassembled WGS sequence"/>
</dbReference>
<name>A0A8G2FCX0_DESNO</name>
<keyword evidence="2" id="KW-0808">Transferase</keyword>
<dbReference type="PROSITE" id="PS50206">
    <property type="entry name" value="RHODANESE_3"/>
    <property type="match status" value="3"/>
</dbReference>
<dbReference type="SUPFAM" id="SSF52821">
    <property type="entry name" value="Rhodanese/Cell cycle control phosphatase"/>
    <property type="match status" value="3"/>
</dbReference>
<evidence type="ECO:0000313" key="3">
    <source>
        <dbReference type="Proteomes" id="UP000199581"/>
    </source>
</evidence>
<accession>A0A8G2FCX0</accession>
<comment type="caution">
    <text evidence="2">The sequence shown here is derived from an EMBL/GenBank/DDBJ whole genome shotgun (WGS) entry which is preliminary data.</text>
</comment>